<dbReference type="GeneID" id="104942206"/>
<dbReference type="InterPro" id="IPR018302">
    <property type="entry name" value="CenpF/LEK1_Rb-prot-bd"/>
</dbReference>
<dbReference type="InterPro" id="IPR043513">
    <property type="entry name" value="Cenp-F"/>
</dbReference>
<dbReference type="KEGG" id="ncc:104942206"/>
<dbReference type="GO" id="GO:0070840">
    <property type="term" value="F:dynein complex binding"/>
    <property type="evidence" value="ECO:0007669"/>
    <property type="project" value="TreeGrafter"/>
</dbReference>
<dbReference type="Proteomes" id="UP000504611">
    <property type="component" value="Unplaced"/>
</dbReference>
<evidence type="ECO:0000313" key="3">
    <source>
        <dbReference type="Proteomes" id="UP000504611"/>
    </source>
</evidence>
<feature type="domain" description="Kinetochore protein Cenp-F/LEK1 Rb protein-binding" evidence="2">
    <location>
        <begin position="220"/>
        <end position="264"/>
    </location>
</feature>
<evidence type="ECO:0000313" key="4">
    <source>
        <dbReference type="RefSeq" id="XP_010765706.1"/>
    </source>
</evidence>
<organism evidence="3 4">
    <name type="scientific">Notothenia coriiceps</name>
    <name type="common">black rockcod</name>
    <dbReference type="NCBI Taxonomy" id="8208"/>
    <lineage>
        <taxon>Eukaryota</taxon>
        <taxon>Metazoa</taxon>
        <taxon>Chordata</taxon>
        <taxon>Craniata</taxon>
        <taxon>Vertebrata</taxon>
        <taxon>Euteleostomi</taxon>
        <taxon>Actinopterygii</taxon>
        <taxon>Neopterygii</taxon>
        <taxon>Teleostei</taxon>
        <taxon>Neoteleostei</taxon>
        <taxon>Acanthomorphata</taxon>
        <taxon>Eupercaria</taxon>
        <taxon>Perciformes</taxon>
        <taxon>Notothenioidei</taxon>
        <taxon>Nototheniidae</taxon>
        <taxon>Notothenia</taxon>
    </lineage>
</organism>
<evidence type="ECO:0000259" key="2">
    <source>
        <dbReference type="Pfam" id="PF10490"/>
    </source>
</evidence>
<feature type="region of interest" description="Disordered" evidence="1">
    <location>
        <begin position="127"/>
        <end position="231"/>
    </location>
</feature>
<dbReference type="PANTHER" id="PTHR18874:SF10">
    <property type="entry name" value="CENTROMERE PROTEIN F"/>
    <property type="match status" value="1"/>
</dbReference>
<dbReference type="GO" id="GO:0051310">
    <property type="term" value="P:metaphase chromosome alignment"/>
    <property type="evidence" value="ECO:0007669"/>
    <property type="project" value="TreeGrafter"/>
</dbReference>
<name>A0A6I9MV08_9TELE</name>
<dbReference type="GO" id="GO:0000775">
    <property type="term" value="C:chromosome, centromeric region"/>
    <property type="evidence" value="ECO:0007669"/>
    <property type="project" value="InterPro"/>
</dbReference>
<dbReference type="GO" id="GO:0010389">
    <property type="term" value="P:regulation of G2/M transition of mitotic cell cycle"/>
    <property type="evidence" value="ECO:0007669"/>
    <property type="project" value="TreeGrafter"/>
</dbReference>
<dbReference type="GO" id="GO:0000278">
    <property type="term" value="P:mitotic cell cycle"/>
    <property type="evidence" value="ECO:0007669"/>
    <property type="project" value="TreeGrafter"/>
</dbReference>
<gene>
    <name evidence="4" type="primary">LOC104942206</name>
</gene>
<protein>
    <submittedName>
        <fullName evidence="4">Centromere protein F-like</fullName>
    </submittedName>
</protein>
<feature type="compositionally biased region" description="Basic and acidic residues" evidence="1">
    <location>
        <begin position="304"/>
        <end position="315"/>
    </location>
</feature>
<accession>A0A6I9MV08</accession>
<sequence>MGHICVTGDVKSSDAVQLKEAAEQREKEVEDLKSALQQKKVEAEEKIVESQQKSKEVEELKAALDGKKKELEERNGELQEMKSEFDELNQNLEEKSKEADESIEKYCSVMLKVHKLEETNDSLTIRLEQLTASRPANESNVPSSSADATRRRRSGRKSYSKHPEEKLDENTENMAPLTLQRSPQGKRAHRDISNKDSAQEALHNLTKKIKANAVTTAKPKSEQEDDEFRPEGLPELVQRGFGDIPLGEASPFIMRRTTVKRCSPRLAAKQTVPSSDGMVLGSMPCLSPNGEEKSANRSLSVHQTPEKQEDNCHVQ</sequence>
<dbReference type="GO" id="GO:0000922">
    <property type="term" value="C:spindle pole"/>
    <property type="evidence" value="ECO:0007669"/>
    <property type="project" value="TreeGrafter"/>
</dbReference>
<evidence type="ECO:0000256" key="1">
    <source>
        <dbReference type="SAM" id="MobiDB-lite"/>
    </source>
</evidence>
<feature type="region of interest" description="Disordered" evidence="1">
    <location>
        <begin position="264"/>
        <end position="315"/>
    </location>
</feature>
<dbReference type="Pfam" id="PF10490">
    <property type="entry name" value="CENP-F_C_Rb_bdg"/>
    <property type="match status" value="1"/>
</dbReference>
<dbReference type="AlphaFoldDB" id="A0A6I9MV08"/>
<dbReference type="PANTHER" id="PTHR18874">
    <property type="entry name" value="CMF/LEK/CENP CELL DIVISION-RELATED"/>
    <property type="match status" value="1"/>
</dbReference>
<feature type="compositionally biased region" description="Polar residues" evidence="1">
    <location>
        <begin position="130"/>
        <end position="142"/>
    </location>
</feature>
<dbReference type="RefSeq" id="XP_010765706.1">
    <property type="nucleotide sequence ID" value="XM_010767404.1"/>
</dbReference>
<dbReference type="OrthoDB" id="10255522at2759"/>
<dbReference type="GO" id="GO:0008017">
    <property type="term" value="F:microtubule binding"/>
    <property type="evidence" value="ECO:0007669"/>
    <property type="project" value="InterPro"/>
</dbReference>
<proteinExistence type="predicted"/>
<keyword evidence="3" id="KW-1185">Reference proteome</keyword>
<reference evidence="4" key="1">
    <citation type="submission" date="2025-08" db="UniProtKB">
        <authorList>
            <consortium name="RefSeq"/>
        </authorList>
    </citation>
    <scope>IDENTIFICATION</scope>
    <source>
        <tissue evidence="4">Muscle</tissue>
    </source>
</reference>
<feature type="compositionally biased region" description="Basic residues" evidence="1">
    <location>
        <begin position="150"/>
        <end position="160"/>
    </location>
</feature>
<dbReference type="GO" id="GO:0005634">
    <property type="term" value="C:nucleus"/>
    <property type="evidence" value="ECO:0007669"/>
    <property type="project" value="TreeGrafter"/>
</dbReference>